<dbReference type="Pfam" id="PF03729">
    <property type="entry name" value="DUF308"/>
    <property type="match status" value="2"/>
</dbReference>
<dbReference type="GO" id="GO:0005886">
    <property type="term" value="C:plasma membrane"/>
    <property type="evidence" value="ECO:0007669"/>
    <property type="project" value="TreeGrafter"/>
</dbReference>
<proteinExistence type="predicted"/>
<keyword evidence="1" id="KW-0812">Transmembrane</keyword>
<feature type="transmembrane region" description="Helical" evidence="1">
    <location>
        <begin position="103"/>
        <end position="125"/>
    </location>
</feature>
<feature type="transmembrane region" description="Helical" evidence="1">
    <location>
        <begin position="20"/>
        <end position="41"/>
    </location>
</feature>
<evidence type="ECO:0000256" key="1">
    <source>
        <dbReference type="SAM" id="Phobius"/>
    </source>
</evidence>
<dbReference type="Proteomes" id="UP000248039">
    <property type="component" value="Unassembled WGS sequence"/>
</dbReference>
<protein>
    <recommendedName>
        <fullName evidence="4">HdeD family acid-resistance protein</fullName>
    </recommendedName>
</protein>
<name>A0A2V4PMK4_9ACTN</name>
<evidence type="ECO:0008006" key="4">
    <source>
        <dbReference type="Google" id="ProtNLM"/>
    </source>
</evidence>
<sequence>MTLPGNPTEPSPLAALARFGWHAALTLGLIALGLGIVVLAWPHSTLEVVGVLFGIYLVISGILQIVLASTVHVSTGLRVLGFISGALSLLLGLLCFRGPYQSVLLLSLWIGIGWLFRGTTATVAALDLPGGTPGRGWQIALGLITAIAGVILLVDPFGSILALTVMAGIWLVLIGLVELGHAVSLRSEAKRLA</sequence>
<gene>
    <name evidence="2" type="ORF">C7C46_04885</name>
</gene>
<dbReference type="EMBL" id="PYBW01000015">
    <property type="protein sequence ID" value="PYC87418.1"/>
    <property type="molecule type" value="Genomic_DNA"/>
</dbReference>
<dbReference type="RefSeq" id="WP_110666065.1">
    <property type="nucleotide sequence ID" value="NZ_PYBW01000015.1"/>
</dbReference>
<dbReference type="AlphaFoldDB" id="A0A2V4PMK4"/>
<dbReference type="InterPro" id="IPR005325">
    <property type="entry name" value="DUF308_memb"/>
</dbReference>
<dbReference type="PANTHER" id="PTHR34989:SF1">
    <property type="entry name" value="PROTEIN HDED"/>
    <property type="match status" value="1"/>
</dbReference>
<accession>A0A2V4PMK4</accession>
<organism evidence="2 3">
    <name type="scientific">Streptomyces tateyamensis</name>
    <dbReference type="NCBI Taxonomy" id="565073"/>
    <lineage>
        <taxon>Bacteria</taxon>
        <taxon>Bacillati</taxon>
        <taxon>Actinomycetota</taxon>
        <taxon>Actinomycetes</taxon>
        <taxon>Kitasatosporales</taxon>
        <taxon>Streptomycetaceae</taxon>
        <taxon>Streptomyces</taxon>
    </lineage>
</organism>
<feature type="transmembrane region" description="Helical" evidence="1">
    <location>
        <begin position="137"/>
        <end position="154"/>
    </location>
</feature>
<keyword evidence="1" id="KW-1133">Transmembrane helix</keyword>
<feature type="transmembrane region" description="Helical" evidence="1">
    <location>
        <begin position="161"/>
        <end position="183"/>
    </location>
</feature>
<keyword evidence="3" id="KW-1185">Reference proteome</keyword>
<comment type="caution">
    <text evidence="2">The sequence shown here is derived from an EMBL/GenBank/DDBJ whole genome shotgun (WGS) entry which is preliminary data.</text>
</comment>
<keyword evidence="1" id="KW-0472">Membrane</keyword>
<feature type="transmembrane region" description="Helical" evidence="1">
    <location>
        <begin position="79"/>
        <end position="96"/>
    </location>
</feature>
<dbReference type="PANTHER" id="PTHR34989">
    <property type="entry name" value="PROTEIN HDED"/>
    <property type="match status" value="1"/>
</dbReference>
<feature type="transmembrane region" description="Helical" evidence="1">
    <location>
        <begin position="48"/>
        <end position="67"/>
    </location>
</feature>
<evidence type="ECO:0000313" key="2">
    <source>
        <dbReference type="EMBL" id="PYC87418.1"/>
    </source>
</evidence>
<dbReference type="InterPro" id="IPR052712">
    <property type="entry name" value="Acid_resist_chaperone_HdeD"/>
</dbReference>
<reference evidence="2 3" key="1">
    <citation type="submission" date="2018-03" db="EMBL/GenBank/DDBJ databases">
        <title>Bioinformatic expansion and discovery of thiopeptide antibiotics.</title>
        <authorList>
            <person name="Schwalen C.J."/>
            <person name="Hudson G.A."/>
            <person name="Mitchell D.A."/>
        </authorList>
    </citation>
    <scope>NUCLEOTIDE SEQUENCE [LARGE SCALE GENOMIC DNA]</scope>
    <source>
        <strain evidence="2 3">ATCC 21389</strain>
    </source>
</reference>
<evidence type="ECO:0000313" key="3">
    <source>
        <dbReference type="Proteomes" id="UP000248039"/>
    </source>
</evidence>
<dbReference type="OrthoDB" id="3577181at2"/>